<reference evidence="2 3" key="2">
    <citation type="submission" date="2020-08" db="EMBL/GenBank/DDBJ databases">
        <title>Stappia taiwanensis sp. nov., isolated from a coastal thermal spring.</title>
        <authorList>
            <person name="Kampfer P."/>
        </authorList>
    </citation>
    <scope>NUCLEOTIDE SEQUENCE [LARGE SCALE GENOMIC DNA]</scope>
    <source>
        <strain evidence="2 3">DSM 23284</strain>
    </source>
</reference>
<gene>
    <name evidence="2" type="ORF">H1W37_05770</name>
</gene>
<dbReference type="InterPro" id="IPR000182">
    <property type="entry name" value="GNAT_dom"/>
</dbReference>
<name>A0A838XRF1_9HYPH</name>
<dbReference type="Pfam" id="PF00583">
    <property type="entry name" value="Acetyltransf_1"/>
    <property type="match status" value="1"/>
</dbReference>
<comment type="caution">
    <text evidence="2">The sequence shown here is derived from an EMBL/GenBank/DDBJ whole genome shotgun (WGS) entry which is preliminary data.</text>
</comment>
<dbReference type="AlphaFoldDB" id="A0A838XRF1"/>
<organism evidence="2 3">
    <name type="scientific">Stappia taiwanensis</name>
    <dbReference type="NCBI Taxonomy" id="992267"/>
    <lineage>
        <taxon>Bacteria</taxon>
        <taxon>Pseudomonadati</taxon>
        <taxon>Pseudomonadota</taxon>
        <taxon>Alphaproteobacteria</taxon>
        <taxon>Hyphomicrobiales</taxon>
        <taxon>Stappiaceae</taxon>
        <taxon>Stappia</taxon>
    </lineage>
</organism>
<dbReference type="GO" id="GO:0016747">
    <property type="term" value="F:acyltransferase activity, transferring groups other than amino-acyl groups"/>
    <property type="evidence" value="ECO:0007669"/>
    <property type="project" value="InterPro"/>
</dbReference>
<evidence type="ECO:0000313" key="2">
    <source>
        <dbReference type="EMBL" id="MBA4611146.1"/>
    </source>
</evidence>
<dbReference type="CDD" id="cd04301">
    <property type="entry name" value="NAT_SF"/>
    <property type="match status" value="1"/>
</dbReference>
<keyword evidence="2" id="KW-0808">Transferase</keyword>
<reference evidence="2 3" key="1">
    <citation type="submission" date="2020-07" db="EMBL/GenBank/DDBJ databases">
        <authorList>
            <person name="Li M."/>
        </authorList>
    </citation>
    <scope>NUCLEOTIDE SEQUENCE [LARGE SCALE GENOMIC DNA]</scope>
    <source>
        <strain evidence="2 3">DSM 23284</strain>
    </source>
</reference>
<dbReference type="PROSITE" id="PS51186">
    <property type="entry name" value="GNAT"/>
    <property type="match status" value="1"/>
</dbReference>
<evidence type="ECO:0000313" key="3">
    <source>
        <dbReference type="Proteomes" id="UP000559404"/>
    </source>
</evidence>
<dbReference type="Gene3D" id="3.40.630.30">
    <property type="match status" value="1"/>
</dbReference>
<dbReference type="InterPro" id="IPR016181">
    <property type="entry name" value="Acyl_CoA_acyltransferase"/>
</dbReference>
<feature type="domain" description="N-acetyltransferase" evidence="1">
    <location>
        <begin position="3"/>
        <end position="189"/>
    </location>
</feature>
<accession>A0A838XRF1</accession>
<proteinExistence type="predicted"/>
<sequence length="198" mass="21967">MAVTINTLTGNEIEAVLEPLARLRVEVFREWPYLYDGSAAYEAEYLSRYLQSPGAVVVGAFDGGKLIGAATGQPLRDEVDDIRTPYEAAGLDPAEIYYFAESVLTRAYRGRGIGHAFFEGREARARALGFDAATFCAVIRPENHPRRPDGHRSLDPFWRKRGFAPVDGLTVGFDWPDVGETGSSRKALQVWLRRGLLC</sequence>
<dbReference type="SUPFAM" id="SSF55729">
    <property type="entry name" value="Acyl-CoA N-acyltransferases (Nat)"/>
    <property type="match status" value="1"/>
</dbReference>
<evidence type="ECO:0000259" key="1">
    <source>
        <dbReference type="PROSITE" id="PS51186"/>
    </source>
</evidence>
<dbReference type="EMBL" id="JACEON010000004">
    <property type="protein sequence ID" value="MBA4611146.1"/>
    <property type="molecule type" value="Genomic_DNA"/>
</dbReference>
<protein>
    <submittedName>
        <fullName evidence="2">GNAT family N-acetyltransferase</fullName>
    </submittedName>
</protein>
<dbReference type="Proteomes" id="UP000559404">
    <property type="component" value="Unassembled WGS sequence"/>
</dbReference>
<keyword evidence="3" id="KW-1185">Reference proteome</keyword>